<accession>A0ABY8WWU6</accession>
<dbReference type="Pfam" id="PF05257">
    <property type="entry name" value="CHAP"/>
    <property type="match status" value="1"/>
</dbReference>
<keyword evidence="1" id="KW-0812">Transmembrane</keyword>
<feature type="domain" description="Peptidase C51" evidence="2">
    <location>
        <begin position="98"/>
        <end position="188"/>
    </location>
</feature>
<dbReference type="EMBL" id="CP124550">
    <property type="protein sequence ID" value="WIO46406.1"/>
    <property type="molecule type" value="Genomic_DNA"/>
</dbReference>
<evidence type="ECO:0000313" key="3">
    <source>
        <dbReference type="EMBL" id="WIO46406.1"/>
    </source>
</evidence>
<dbReference type="RefSeq" id="WP_376753934.1">
    <property type="nucleotide sequence ID" value="NZ_CP124550.1"/>
</dbReference>
<feature type="transmembrane region" description="Helical" evidence="1">
    <location>
        <begin position="18"/>
        <end position="38"/>
    </location>
</feature>
<evidence type="ECO:0000259" key="2">
    <source>
        <dbReference type="Pfam" id="PF05257"/>
    </source>
</evidence>
<dbReference type="Proteomes" id="UP001177295">
    <property type="component" value="Chromosome"/>
</dbReference>
<name>A0ABY8WWU6_9BACT</name>
<protein>
    <submittedName>
        <fullName evidence="3">CHAP domain-containing protein</fullName>
    </submittedName>
</protein>
<keyword evidence="1" id="KW-1133">Transmembrane helix</keyword>
<organism evidence="3 4">
    <name type="scientific">Candidatus Southlakia epibionticum</name>
    <dbReference type="NCBI Taxonomy" id="3043284"/>
    <lineage>
        <taxon>Bacteria</taxon>
        <taxon>Candidatus Saccharimonadota</taxon>
        <taxon>Candidatus Saccharimonadia</taxon>
        <taxon>Candidatus Saccharimonadales</taxon>
        <taxon>Candidatus Saccharimonadaceae</taxon>
        <taxon>Candidatus Southlakia</taxon>
    </lineage>
</organism>
<keyword evidence="1" id="KW-0472">Membrane</keyword>
<keyword evidence="4" id="KW-1185">Reference proteome</keyword>
<proteinExistence type="predicted"/>
<sequence>MQQLQHAAANKQRMTKRIAIYACFIVFLVIGVIVYLWTPARQRVQSIMTVATLDRSPGQMQFPNINTSELSPARQRIIQIARSEFTAQADGTKYSQGSHEPWCADFVSWVMNQAGVPLKNPHTGSWRIPGTFTLREYYQAAGRFKPADSGYVPQAGDVAIYRNSPVFGDHTHIVLDYNKGALVTVGGNEANRVRVMTNTGKRYEGLLGYGVPE</sequence>
<evidence type="ECO:0000313" key="4">
    <source>
        <dbReference type="Proteomes" id="UP001177295"/>
    </source>
</evidence>
<dbReference type="InterPro" id="IPR007921">
    <property type="entry name" value="CHAP_dom"/>
</dbReference>
<gene>
    <name evidence="3" type="ORF">SEML1_0809</name>
</gene>
<evidence type="ECO:0000256" key="1">
    <source>
        <dbReference type="SAM" id="Phobius"/>
    </source>
</evidence>
<reference evidence="3 4" key="1">
    <citation type="journal article" date="2023" name="Cell">
        <title>Genetic manipulation of Patescibacteria provides mechanistic insights into microbial dark matter and the epibiotic lifestyle.</title>
        <authorList>
            <person name="Wang Y."/>
            <person name="Gallagher L.A."/>
            <person name="Andrade P.A."/>
            <person name="Liu A."/>
            <person name="Humphreys I.R."/>
            <person name="Turkarslan S."/>
            <person name="Cutler K.J."/>
            <person name="Arrieta-Ortiz M.L."/>
            <person name="Li Y."/>
            <person name="Radey M.C."/>
            <person name="McLean J.S."/>
            <person name="Cong Q."/>
            <person name="Baker D."/>
            <person name="Baliga N.S."/>
            <person name="Peterson S.B."/>
            <person name="Mougous J.D."/>
        </authorList>
    </citation>
    <scope>NUCLEOTIDE SEQUENCE [LARGE SCALE GENOMIC DNA]</scope>
    <source>
        <strain evidence="3 4">ML1</strain>
    </source>
</reference>
<dbReference type="Gene3D" id="3.90.1720.10">
    <property type="entry name" value="endopeptidase domain like (from Nostoc punctiforme)"/>
    <property type="match status" value="1"/>
</dbReference>